<evidence type="ECO:0000313" key="2">
    <source>
        <dbReference type="EMBL" id="CAF4894774.1"/>
    </source>
</evidence>
<sequence length="168" mass="18283">MLITVLVLSLACAIVAENDTNIDDKVLKSLADLIDENKSLDASDIARLYRAAQALGLDRELVNKLSQGLNGSERVIHKDAGYNIYADSEKGPLGESPDYASSVVLASDLLALTSAVGNVGDKLCREQGYRFLDGLLSNKRWALKSKYLLLTISFEIINGTCRCVDFKV</sequence>
<name>A0A821UTX6_9NEOP</name>
<gene>
    <name evidence="2" type="ORF">PMACD_LOCUS10783</name>
</gene>
<reference evidence="2" key="1">
    <citation type="submission" date="2021-02" db="EMBL/GenBank/DDBJ databases">
        <authorList>
            <person name="Steward A R."/>
        </authorList>
    </citation>
    <scope>NUCLEOTIDE SEQUENCE</scope>
</reference>
<evidence type="ECO:0000313" key="3">
    <source>
        <dbReference type="Proteomes" id="UP000663880"/>
    </source>
</evidence>
<keyword evidence="3" id="KW-1185">Reference proteome</keyword>
<keyword evidence="1" id="KW-0732">Signal</keyword>
<feature type="signal peptide" evidence="1">
    <location>
        <begin position="1"/>
        <end position="16"/>
    </location>
</feature>
<evidence type="ECO:0000256" key="1">
    <source>
        <dbReference type="SAM" id="SignalP"/>
    </source>
</evidence>
<dbReference type="OrthoDB" id="7367828at2759"/>
<proteinExistence type="predicted"/>
<dbReference type="Proteomes" id="UP000663880">
    <property type="component" value="Unassembled WGS sequence"/>
</dbReference>
<feature type="chain" id="PRO_5032871897" description="Ribophorin-2" evidence="1">
    <location>
        <begin position="17"/>
        <end position="168"/>
    </location>
</feature>
<dbReference type="AlphaFoldDB" id="A0A821UTX6"/>
<dbReference type="EMBL" id="CAJOBZ010000033">
    <property type="protein sequence ID" value="CAF4894774.1"/>
    <property type="molecule type" value="Genomic_DNA"/>
</dbReference>
<organism evidence="2 3">
    <name type="scientific">Pieris macdunnoughi</name>
    <dbReference type="NCBI Taxonomy" id="345717"/>
    <lineage>
        <taxon>Eukaryota</taxon>
        <taxon>Metazoa</taxon>
        <taxon>Ecdysozoa</taxon>
        <taxon>Arthropoda</taxon>
        <taxon>Hexapoda</taxon>
        <taxon>Insecta</taxon>
        <taxon>Pterygota</taxon>
        <taxon>Neoptera</taxon>
        <taxon>Endopterygota</taxon>
        <taxon>Lepidoptera</taxon>
        <taxon>Glossata</taxon>
        <taxon>Ditrysia</taxon>
        <taxon>Papilionoidea</taxon>
        <taxon>Pieridae</taxon>
        <taxon>Pierinae</taxon>
        <taxon>Pieris</taxon>
    </lineage>
</organism>
<comment type="caution">
    <text evidence="2">The sequence shown here is derived from an EMBL/GenBank/DDBJ whole genome shotgun (WGS) entry which is preliminary data.</text>
</comment>
<evidence type="ECO:0008006" key="4">
    <source>
        <dbReference type="Google" id="ProtNLM"/>
    </source>
</evidence>
<protein>
    <recommendedName>
        <fullName evidence="4">Ribophorin-2</fullName>
    </recommendedName>
</protein>
<accession>A0A821UTX6</accession>